<evidence type="ECO:0000313" key="5">
    <source>
        <dbReference type="EMBL" id="MBP1989922.1"/>
    </source>
</evidence>
<dbReference type="PANTHER" id="PTHR38600">
    <property type="entry name" value="TRANSCRIPTIONAL REGULATORY PROTEIN"/>
    <property type="match status" value="1"/>
</dbReference>
<name>A0ABS4IQS0_9BACL</name>
<accession>A0ABS4IQS0</accession>
<dbReference type="InterPro" id="IPR036388">
    <property type="entry name" value="WH-like_DNA-bd_sf"/>
</dbReference>
<keyword evidence="2" id="KW-0238">DNA-binding</keyword>
<organism evidence="5 6">
    <name type="scientific">Paenibacillus eucommiae</name>
    <dbReference type="NCBI Taxonomy" id="1355755"/>
    <lineage>
        <taxon>Bacteria</taxon>
        <taxon>Bacillati</taxon>
        <taxon>Bacillota</taxon>
        <taxon>Bacilli</taxon>
        <taxon>Bacillales</taxon>
        <taxon>Paenibacillaceae</taxon>
        <taxon>Paenibacillus</taxon>
    </lineage>
</organism>
<keyword evidence="1" id="KW-0805">Transcription regulation</keyword>
<sequence length="213" mass="24388">MKKDSGLSTREQIVQMLKTNGELSTKDLTEQLGITGMAVRRHIDALERDGLIESRTLRQPMGRPTAIYSLTEEADRHFPKKYHAIALDLLGELAKEAGESQVNHLFDMRKETLYNKYSGSMDHKNLAEKVSTLADIQNENGYMVEWQQKNENEFILEEHNCPISKIANKYNHACQCELGLFENLLDADITRTECLAKGGKKCVYLIRKRNEQQ</sequence>
<evidence type="ECO:0000313" key="6">
    <source>
        <dbReference type="Proteomes" id="UP001519287"/>
    </source>
</evidence>
<evidence type="ECO:0000256" key="3">
    <source>
        <dbReference type="ARBA" id="ARBA00023163"/>
    </source>
</evidence>
<dbReference type="PANTHER" id="PTHR38600:SF2">
    <property type="entry name" value="SLL0088 PROTEIN"/>
    <property type="match status" value="1"/>
</dbReference>
<dbReference type="SMART" id="SM00420">
    <property type="entry name" value="HTH_DEOR"/>
    <property type="match status" value="1"/>
</dbReference>
<dbReference type="CDD" id="cd00090">
    <property type="entry name" value="HTH_ARSR"/>
    <property type="match status" value="1"/>
</dbReference>
<dbReference type="InterPro" id="IPR036390">
    <property type="entry name" value="WH_DNA-bd_sf"/>
</dbReference>
<evidence type="ECO:0000256" key="1">
    <source>
        <dbReference type="ARBA" id="ARBA00023015"/>
    </source>
</evidence>
<keyword evidence="6" id="KW-1185">Reference proteome</keyword>
<feature type="domain" description="HTH deoR-type" evidence="4">
    <location>
        <begin position="10"/>
        <end position="54"/>
    </location>
</feature>
<gene>
    <name evidence="5" type="ORF">J2Z66_001520</name>
</gene>
<reference evidence="5 6" key="1">
    <citation type="submission" date="2021-03" db="EMBL/GenBank/DDBJ databases">
        <title>Genomic Encyclopedia of Type Strains, Phase IV (KMG-IV): sequencing the most valuable type-strain genomes for metagenomic binning, comparative biology and taxonomic classification.</title>
        <authorList>
            <person name="Goeker M."/>
        </authorList>
    </citation>
    <scope>NUCLEOTIDE SEQUENCE [LARGE SCALE GENOMIC DNA]</scope>
    <source>
        <strain evidence="5 6">DSM 26048</strain>
    </source>
</reference>
<protein>
    <submittedName>
        <fullName evidence="5">ArsR family transcriptional regulator</fullName>
    </submittedName>
</protein>
<comment type="caution">
    <text evidence="5">The sequence shown here is derived from an EMBL/GenBank/DDBJ whole genome shotgun (WGS) entry which is preliminary data.</text>
</comment>
<keyword evidence="3" id="KW-0804">Transcription</keyword>
<dbReference type="Proteomes" id="UP001519287">
    <property type="component" value="Unassembled WGS sequence"/>
</dbReference>
<evidence type="ECO:0000256" key="2">
    <source>
        <dbReference type="ARBA" id="ARBA00023125"/>
    </source>
</evidence>
<dbReference type="SUPFAM" id="SSF46785">
    <property type="entry name" value="Winged helix' DNA-binding domain"/>
    <property type="match status" value="1"/>
</dbReference>
<proteinExistence type="predicted"/>
<dbReference type="InterPro" id="IPR011991">
    <property type="entry name" value="ArsR-like_HTH"/>
</dbReference>
<dbReference type="RefSeq" id="WP_209970695.1">
    <property type="nucleotide sequence ID" value="NZ_JAGGLB010000003.1"/>
</dbReference>
<evidence type="ECO:0000259" key="4">
    <source>
        <dbReference type="SMART" id="SM00420"/>
    </source>
</evidence>
<dbReference type="Pfam" id="PF13412">
    <property type="entry name" value="HTH_24"/>
    <property type="match status" value="1"/>
</dbReference>
<dbReference type="EMBL" id="JAGGLB010000003">
    <property type="protein sequence ID" value="MBP1989922.1"/>
    <property type="molecule type" value="Genomic_DNA"/>
</dbReference>
<dbReference type="InterPro" id="IPR001034">
    <property type="entry name" value="DeoR_HTH"/>
</dbReference>
<dbReference type="Gene3D" id="1.10.10.10">
    <property type="entry name" value="Winged helix-like DNA-binding domain superfamily/Winged helix DNA-binding domain"/>
    <property type="match status" value="1"/>
</dbReference>